<keyword evidence="2" id="KW-0418">Kinase</keyword>
<dbReference type="InterPro" id="IPR005467">
    <property type="entry name" value="His_kinase_dom"/>
</dbReference>
<evidence type="ECO:0000256" key="4">
    <source>
        <dbReference type="SAM" id="MobiDB-lite"/>
    </source>
</evidence>
<organism evidence="6 7">
    <name type="scientific">Streptomyces gibsoniae</name>
    <dbReference type="NCBI Taxonomy" id="3075529"/>
    <lineage>
        <taxon>Bacteria</taxon>
        <taxon>Bacillati</taxon>
        <taxon>Actinomycetota</taxon>
        <taxon>Actinomycetes</taxon>
        <taxon>Kitasatosporales</taxon>
        <taxon>Streptomycetaceae</taxon>
        <taxon>Streptomyces</taxon>
    </lineage>
</organism>
<dbReference type="InterPro" id="IPR052023">
    <property type="entry name" value="Histidine_kinase_KdpD"/>
</dbReference>
<feature type="domain" description="Histidine kinase" evidence="5">
    <location>
        <begin position="441"/>
        <end position="636"/>
    </location>
</feature>
<reference evidence="7" key="1">
    <citation type="submission" date="2023-07" db="EMBL/GenBank/DDBJ databases">
        <title>30 novel species of actinomycetes from the DSMZ collection.</title>
        <authorList>
            <person name="Nouioui I."/>
        </authorList>
    </citation>
    <scope>NUCLEOTIDE SEQUENCE [LARGE SCALE GENOMIC DNA]</scope>
    <source>
        <strain evidence="7">DSM 41699</strain>
    </source>
</reference>
<keyword evidence="7" id="KW-1185">Reference proteome</keyword>
<dbReference type="SUPFAM" id="SSF55874">
    <property type="entry name" value="ATPase domain of HSP90 chaperone/DNA topoisomerase II/histidine kinase"/>
    <property type="match status" value="1"/>
</dbReference>
<dbReference type="RefSeq" id="WP_311699265.1">
    <property type="nucleotide sequence ID" value="NZ_JAVREY010000060.1"/>
</dbReference>
<dbReference type="PROSITE" id="PS50109">
    <property type="entry name" value="HIS_KIN"/>
    <property type="match status" value="1"/>
</dbReference>
<sequence length="658" mass="69670">MAEGGGPVREEAGRPGRLTLYLGSAPGVGKTSRMLGEGHRRAECGTDVVVGYVDCHERRGTEALLRGLLVIPRVVRSYRDRLFGEMDLDGLLVLRPETVLVDELAHTNLPGARHSHRWQDVQELLTVGIDVVTTLNVHQLASLSHVAEEITGTFPRETVPDEVLARADRIELVDVDPETLRRRVADGQVVPPDLVDAALSHFFRPANLTTLRELAALCATGHLAEARLWHGAGQLPPETRGSPERVVIALPGGPEGETLIRRAARIVRRSPGGDLLAVHVVHGDGLGTRGSPDTLSVQRRLTESLGGTFQTVVGDHVPTSLLDFARASHATQLVLGASSRSRLAQALGGPGTGPTTVARSGDIDVHLVAHARAGRRGPLTTKLAALLGRRIPRPARPVAPTADEAARRPAEGEARTVLEAPRNEPLPARADGPLRSGLCATIEEEVRASVSAARAAVDALCDAEQLNTEVTAAESGTACVATDRRELFDIAARALTRLDRLADDLRDLGRLHAGDLVPRPRPVRLDEVLPAALESVRSVSGRDVTLEVCGPAAAPVLLADPVFLERIVAAVLVAAAHRSPPATGARIDVVTHTDRVDLRFVTLGPPLPPSTAPGHPAGHRIPLAQGLAALMRGRLENGDMSVAVLTLPVVSDEGGDGP</sequence>
<dbReference type="InterPro" id="IPR006016">
    <property type="entry name" value="UspA"/>
</dbReference>
<dbReference type="InterPro" id="IPR027417">
    <property type="entry name" value="P-loop_NTPase"/>
</dbReference>
<dbReference type="InterPro" id="IPR014729">
    <property type="entry name" value="Rossmann-like_a/b/a_fold"/>
</dbReference>
<proteinExistence type="predicted"/>
<evidence type="ECO:0000313" key="7">
    <source>
        <dbReference type="Proteomes" id="UP001183809"/>
    </source>
</evidence>
<name>A0ABU2U3N1_9ACTN</name>
<dbReference type="PANTHER" id="PTHR45569">
    <property type="entry name" value="SENSOR PROTEIN KDPD"/>
    <property type="match status" value="1"/>
</dbReference>
<feature type="compositionally biased region" description="Basic and acidic residues" evidence="4">
    <location>
        <begin position="404"/>
        <end position="415"/>
    </location>
</feature>
<feature type="region of interest" description="Disordered" evidence="4">
    <location>
        <begin position="394"/>
        <end position="415"/>
    </location>
</feature>
<evidence type="ECO:0000256" key="2">
    <source>
        <dbReference type="ARBA" id="ARBA00022777"/>
    </source>
</evidence>
<dbReference type="Gene3D" id="3.40.50.300">
    <property type="entry name" value="P-loop containing nucleotide triphosphate hydrolases"/>
    <property type="match status" value="1"/>
</dbReference>
<dbReference type="Gene3D" id="3.40.50.620">
    <property type="entry name" value="HUPs"/>
    <property type="match status" value="1"/>
</dbReference>
<protein>
    <submittedName>
        <fullName evidence="6">Universal stress protein</fullName>
    </submittedName>
</protein>
<evidence type="ECO:0000256" key="3">
    <source>
        <dbReference type="ARBA" id="ARBA00023012"/>
    </source>
</evidence>
<gene>
    <name evidence="6" type="ORF">RM764_33300</name>
</gene>
<dbReference type="InterPro" id="IPR003852">
    <property type="entry name" value="Sig_transdc_His_kinase_KdpD_N"/>
</dbReference>
<dbReference type="Pfam" id="PF02702">
    <property type="entry name" value="KdpD"/>
    <property type="match status" value="1"/>
</dbReference>
<dbReference type="InterPro" id="IPR036890">
    <property type="entry name" value="HATPase_C_sf"/>
</dbReference>
<dbReference type="Proteomes" id="UP001183809">
    <property type="component" value="Unassembled WGS sequence"/>
</dbReference>
<keyword evidence="1" id="KW-0808">Transferase</keyword>
<accession>A0ABU2U3N1</accession>
<evidence type="ECO:0000313" key="6">
    <source>
        <dbReference type="EMBL" id="MDT0467816.1"/>
    </source>
</evidence>
<keyword evidence="3" id="KW-0902">Two-component regulatory system</keyword>
<evidence type="ECO:0000259" key="5">
    <source>
        <dbReference type="PROSITE" id="PS50109"/>
    </source>
</evidence>
<comment type="caution">
    <text evidence="6">The sequence shown here is derived from an EMBL/GenBank/DDBJ whole genome shotgun (WGS) entry which is preliminary data.</text>
</comment>
<dbReference type="Gene3D" id="3.30.565.10">
    <property type="entry name" value="Histidine kinase-like ATPase, C-terminal domain"/>
    <property type="match status" value="1"/>
</dbReference>
<evidence type="ECO:0000256" key="1">
    <source>
        <dbReference type="ARBA" id="ARBA00022679"/>
    </source>
</evidence>
<dbReference type="Pfam" id="PF00582">
    <property type="entry name" value="Usp"/>
    <property type="match status" value="1"/>
</dbReference>
<dbReference type="SUPFAM" id="SSF52402">
    <property type="entry name" value="Adenine nucleotide alpha hydrolases-like"/>
    <property type="match status" value="1"/>
</dbReference>
<dbReference type="EMBL" id="JAVREY010000060">
    <property type="protein sequence ID" value="MDT0467816.1"/>
    <property type="molecule type" value="Genomic_DNA"/>
</dbReference>
<dbReference type="PANTHER" id="PTHR45569:SF1">
    <property type="entry name" value="SENSOR PROTEIN KDPD"/>
    <property type="match status" value="1"/>
</dbReference>